<keyword evidence="2" id="KW-1185">Reference proteome</keyword>
<dbReference type="Proteomes" id="UP001159363">
    <property type="component" value="Chromosome X"/>
</dbReference>
<dbReference type="EMBL" id="JARBHB010000004">
    <property type="protein sequence ID" value="KAJ8887237.1"/>
    <property type="molecule type" value="Genomic_DNA"/>
</dbReference>
<name>A0ABQ9HS71_9NEOP</name>
<gene>
    <name evidence="1" type="ORF">PR048_013452</name>
</gene>
<sequence>MENYDTECLCFYFQQNLYFPHLSLSEIYYMRQFWEYNFCIYSDKQQREAMFMRPKFKGKKGVNEVLSCLDYYVQYALPANVVELHLFLCMSGPKFERNNGYQAYDIKTKEVGEDDRNNGVWESFCIQNKGTEIIFTTQPLYKYMLLIKYAKITDVNKLCKYLTVESQAVIDSLTAEEGGGDDS</sequence>
<proteinExistence type="predicted"/>
<accession>A0ABQ9HS71</accession>
<evidence type="ECO:0000313" key="2">
    <source>
        <dbReference type="Proteomes" id="UP001159363"/>
    </source>
</evidence>
<comment type="caution">
    <text evidence="1">The sequence shown here is derived from an EMBL/GenBank/DDBJ whole genome shotgun (WGS) entry which is preliminary data.</text>
</comment>
<evidence type="ECO:0000313" key="1">
    <source>
        <dbReference type="EMBL" id="KAJ8887237.1"/>
    </source>
</evidence>
<reference evidence="1 2" key="1">
    <citation type="submission" date="2023-02" db="EMBL/GenBank/DDBJ databases">
        <title>LHISI_Scaffold_Assembly.</title>
        <authorList>
            <person name="Stuart O.P."/>
            <person name="Cleave R."/>
            <person name="Magrath M.J.L."/>
            <person name="Mikheyev A.S."/>
        </authorList>
    </citation>
    <scope>NUCLEOTIDE SEQUENCE [LARGE SCALE GENOMIC DNA]</scope>
    <source>
        <strain evidence="1">Daus_M_001</strain>
        <tissue evidence="1">Leg muscle</tissue>
    </source>
</reference>
<organism evidence="1 2">
    <name type="scientific">Dryococelus australis</name>
    <dbReference type="NCBI Taxonomy" id="614101"/>
    <lineage>
        <taxon>Eukaryota</taxon>
        <taxon>Metazoa</taxon>
        <taxon>Ecdysozoa</taxon>
        <taxon>Arthropoda</taxon>
        <taxon>Hexapoda</taxon>
        <taxon>Insecta</taxon>
        <taxon>Pterygota</taxon>
        <taxon>Neoptera</taxon>
        <taxon>Polyneoptera</taxon>
        <taxon>Phasmatodea</taxon>
        <taxon>Verophasmatodea</taxon>
        <taxon>Anareolatae</taxon>
        <taxon>Phasmatidae</taxon>
        <taxon>Eurycanthinae</taxon>
        <taxon>Dryococelus</taxon>
    </lineage>
</organism>
<protein>
    <submittedName>
        <fullName evidence="1">Uncharacterized protein</fullName>
    </submittedName>
</protein>